<dbReference type="AlphaFoldDB" id="A0A674J844"/>
<name>A0A674J844_9SAUR</name>
<keyword evidence="3" id="KW-1185">Reference proteome</keyword>
<evidence type="ECO:0000256" key="1">
    <source>
        <dbReference type="SAM" id="MobiDB-lite"/>
    </source>
</evidence>
<feature type="region of interest" description="Disordered" evidence="1">
    <location>
        <begin position="27"/>
        <end position="54"/>
    </location>
</feature>
<proteinExistence type="predicted"/>
<dbReference type="GeneTree" id="ENSGT00990000214341"/>
<organism evidence="2 3">
    <name type="scientific">Terrapene triunguis</name>
    <name type="common">Three-toed box turtle</name>
    <dbReference type="NCBI Taxonomy" id="2587831"/>
    <lineage>
        <taxon>Eukaryota</taxon>
        <taxon>Metazoa</taxon>
        <taxon>Chordata</taxon>
        <taxon>Craniata</taxon>
        <taxon>Vertebrata</taxon>
        <taxon>Euteleostomi</taxon>
        <taxon>Archelosauria</taxon>
        <taxon>Testudinata</taxon>
        <taxon>Testudines</taxon>
        <taxon>Cryptodira</taxon>
        <taxon>Durocryptodira</taxon>
        <taxon>Testudinoidea</taxon>
        <taxon>Emydidae</taxon>
        <taxon>Terrapene</taxon>
    </lineage>
</organism>
<protein>
    <submittedName>
        <fullName evidence="2">Uncharacterized protein</fullName>
    </submittedName>
</protein>
<sequence>MPSASGSWRLGAPAAWGCVPDHLGRRNPGSACPQREAPEGAAAPGGAMEPAEGQSSGQVCMCQTIFPEHATHRGELSAGQLLKWIDTIACLAGHGLPGALVKPAMGASLAS</sequence>
<accession>A0A674J844</accession>
<dbReference type="Ensembl" id="ENSTMTT00000017348.1">
    <property type="protein sequence ID" value="ENSTMTP00000016753.1"/>
    <property type="gene ID" value="ENSTMTG00000012276.1"/>
</dbReference>
<dbReference type="Gene3D" id="3.10.129.10">
    <property type="entry name" value="Hotdog Thioesterase"/>
    <property type="match status" value="1"/>
</dbReference>
<dbReference type="InParanoid" id="A0A674J844"/>
<feature type="compositionally biased region" description="Low complexity" evidence="1">
    <location>
        <begin position="39"/>
        <end position="53"/>
    </location>
</feature>
<reference evidence="2" key="2">
    <citation type="submission" date="2025-09" db="UniProtKB">
        <authorList>
            <consortium name="Ensembl"/>
        </authorList>
    </citation>
    <scope>IDENTIFICATION</scope>
</reference>
<dbReference type="InterPro" id="IPR029069">
    <property type="entry name" value="HotDog_dom_sf"/>
</dbReference>
<evidence type="ECO:0000313" key="2">
    <source>
        <dbReference type="Ensembl" id="ENSTMTP00000016753.1"/>
    </source>
</evidence>
<evidence type="ECO:0000313" key="3">
    <source>
        <dbReference type="Proteomes" id="UP000472274"/>
    </source>
</evidence>
<dbReference type="Proteomes" id="UP000472274">
    <property type="component" value="Unplaced"/>
</dbReference>
<reference evidence="2" key="1">
    <citation type="submission" date="2025-08" db="UniProtKB">
        <authorList>
            <consortium name="Ensembl"/>
        </authorList>
    </citation>
    <scope>IDENTIFICATION</scope>
</reference>
<dbReference type="SUPFAM" id="SSF54637">
    <property type="entry name" value="Thioesterase/thiol ester dehydrase-isomerase"/>
    <property type="match status" value="1"/>
</dbReference>